<gene>
    <name evidence="8" type="ORF">G6011_11569</name>
</gene>
<dbReference type="InterPro" id="IPR050416">
    <property type="entry name" value="FAD-linked_Oxidoreductase"/>
</dbReference>
<dbReference type="SUPFAM" id="SSF56176">
    <property type="entry name" value="FAD-binding/transporter-associated domain-like"/>
    <property type="match status" value="1"/>
</dbReference>
<evidence type="ECO:0000259" key="7">
    <source>
        <dbReference type="PROSITE" id="PS51387"/>
    </source>
</evidence>
<comment type="caution">
    <text evidence="8">The sequence shown here is derived from an EMBL/GenBank/DDBJ whole genome shotgun (WGS) entry which is preliminary data.</text>
</comment>
<feature type="signal peptide" evidence="6">
    <location>
        <begin position="1"/>
        <end position="19"/>
    </location>
</feature>
<evidence type="ECO:0000313" key="9">
    <source>
        <dbReference type="Proteomes" id="UP001199106"/>
    </source>
</evidence>
<dbReference type="PANTHER" id="PTHR42973:SF39">
    <property type="entry name" value="FAD-BINDING PCMH-TYPE DOMAIN-CONTAINING PROTEIN"/>
    <property type="match status" value="1"/>
</dbReference>
<evidence type="ECO:0000256" key="4">
    <source>
        <dbReference type="ARBA" id="ARBA00022827"/>
    </source>
</evidence>
<accession>A0AAD4NTG5</accession>
<evidence type="ECO:0000256" key="6">
    <source>
        <dbReference type="SAM" id="SignalP"/>
    </source>
</evidence>
<dbReference type="GO" id="GO:0016491">
    <property type="term" value="F:oxidoreductase activity"/>
    <property type="evidence" value="ECO:0007669"/>
    <property type="project" value="UniProtKB-KW"/>
</dbReference>
<comment type="cofactor">
    <cofactor evidence="1">
        <name>FAD</name>
        <dbReference type="ChEBI" id="CHEBI:57692"/>
    </cofactor>
</comment>
<protein>
    <recommendedName>
        <fullName evidence="7">FAD-binding PCMH-type domain-containing protein</fullName>
    </recommendedName>
</protein>
<evidence type="ECO:0000256" key="2">
    <source>
        <dbReference type="ARBA" id="ARBA00005466"/>
    </source>
</evidence>
<feature type="chain" id="PRO_5042006418" description="FAD-binding PCMH-type domain-containing protein" evidence="6">
    <location>
        <begin position="20"/>
        <end position="426"/>
    </location>
</feature>
<organism evidence="8 9">
    <name type="scientific">Alternaria panax</name>
    <dbReference type="NCBI Taxonomy" id="48097"/>
    <lineage>
        <taxon>Eukaryota</taxon>
        <taxon>Fungi</taxon>
        <taxon>Dikarya</taxon>
        <taxon>Ascomycota</taxon>
        <taxon>Pezizomycotina</taxon>
        <taxon>Dothideomycetes</taxon>
        <taxon>Pleosporomycetidae</taxon>
        <taxon>Pleosporales</taxon>
        <taxon>Pleosporineae</taxon>
        <taxon>Pleosporaceae</taxon>
        <taxon>Alternaria</taxon>
        <taxon>Alternaria sect. Panax</taxon>
    </lineage>
</organism>
<keyword evidence="4" id="KW-0274">FAD</keyword>
<dbReference type="InterPro" id="IPR036318">
    <property type="entry name" value="FAD-bd_PCMH-like_sf"/>
</dbReference>
<keyword evidence="3" id="KW-0285">Flavoprotein</keyword>
<dbReference type="PANTHER" id="PTHR42973">
    <property type="entry name" value="BINDING OXIDOREDUCTASE, PUTATIVE (AFU_ORTHOLOGUE AFUA_1G17690)-RELATED"/>
    <property type="match status" value="1"/>
</dbReference>
<evidence type="ECO:0000256" key="3">
    <source>
        <dbReference type="ARBA" id="ARBA00022630"/>
    </source>
</evidence>
<dbReference type="GO" id="GO:0071949">
    <property type="term" value="F:FAD binding"/>
    <property type="evidence" value="ECO:0007669"/>
    <property type="project" value="InterPro"/>
</dbReference>
<reference evidence="8" key="1">
    <citation type="submission" date="2021-07" db="EMBL/GenBank/DDBJ databases">
        <title>Genome Resource of American Ginseng Black Spot Pathogen Alternaria panax.</title>
        <authorList>
            <person name="Qiu C."/>
            <person name="Wang W."/>
            <person name="Liu Z."/>
        </authorList>
    </citation>
    <scope>NUCLEOTIDE SEQUENCE</scope>
    <source>
        <strain evidence="8">BNCC115425</strain>
    </source>
</reference>
<keyword evidence="6" id="KW-0732">Signal</keyword>
<sequence length="426" mass="46263">MVSSFSLFSSLLVAKAAFAYNFPYESIQLIELDVANRPDLAFDEATEGSIPSCKIYPGYDGWPSSTQWSALNASLGGKLLKGIPPAAACYQGEYKDATKCANVRRRQSDALFFKEDPLIPFVSWTLDNPCPVPSASLTPPLADCTLINFPAYVVNATTVKDVQMAMNFARNNNIRLTIKNTGHDFLGRNTGGGALQVWVHRVKAFEYLPTYEVGQYSGQAARVGAALEQHEVFSYMGRAGITLLAPGSSTVGAYGGFMQGGGFSYITSKYGLMADQVLPLEIVTADGRFVHADQTENEDLFFAIRGGGPGNFGIVTSAIVKAYPPTTVARSDFTFQAGPVSSNDKITVRVSKEIFWKGMRIYFSNNLRFNDAKGIMSNYITITGSAFTLSNQIMKPGVTVEEMKELMAPLIKDLNNIGISLANPEP</sequence>
<feature type="domain" description="FAD-binding PCMH-type" evidence="7">
    <location>
        <begin position="146"/>
        <end position="325"/>
    </location>
</feature>
<dbReference type="Gene3D" id="3.30.465.10">
    <property type="match status" value="1"/>
</dbReference>
<keyword evidence="5" id="KW-0560">Oxidoreductase</keyword>
<evidence type="ECO:0000256" key="1">
    <source>
        <dbReference type="ARBA" id="ARBA00001974"/>
    </source>
</evidence>
<proteinExistence type="inferred from homology"/>
<evidence type="ECO:0000256" key="5">
    <source>
        <dbReference type="ARBA" id="ARBA00023002"/>
    </source>
</evidence>
<dbReference type="EMBL" id="JAANER010000003">
    <property type="protein sequence ID" value="KAG9192835.1"/>
    <property type="molecule type" value="Genomic_DNA"/>
</dbReference>
<dbReference type="PROSITE" id="PS51387">
    <property type="entry name" value="FAD_PCMH"/>
    <property type="match status" value="1"/>
</dbReference>
<name>A0AAD4NTG5_9PLEO</name>
<dbReference type="Proteomes" id="UP001199106">
    <property type="component" value="Unassembled WGS sequence"/>
</dbReference>
<dbReference type="InterPro" id="IPR006094">
    <property type="entry name" value="Oxid_FAD_bind_N"/>
</dbReference>
<evidence type="ECO:0000313" key="8">
    <source>
        <dbReference type="EMBL" id="KAG9192835.1"/>
    </source>
</evidence>
<comment type="similarity">
    <text evidence="2">Belongs to the oxygen-dependent FAD-linked oxidoreductase family.</text>
</comment>
<keyword evidence="9" id="KW-1185">Reference proteome</keyword>
<dbReference type="InterPro" id="IPR016166">
    <property type="entry name" value="FAD-bd_PCMH"/>
</dbReference>
<dbReference type="Pfam" id="PF01565">
    <property type="entry name" value="FAD_binding_4"/>
    <property type="match status" value="1"/>
</dbReference>
<dbReference type="AlphaFoldDB" id="A0AAD4NTG5"/>
<dbReference type="InterPro" id="IPR016169">
    <property type="entry name" value="FAD-bd_PCMH_sub2"/>
</dbReference>